<gene>
    <name evidence="4" type="ORF">TCM_006747</name>
</gene>
<organism evidence="4 5">
    <name type="scientific">Theobroma cacao</name>
    <name type="common">Cacao</name>
    <name type="synonym">Cocoa</name>
    <dbReference type="NCBI Taxonomy" id="3641"/>
    <lineage>
        <taxon>Eukaryota</taxon>
        <taxon>Viridiplantae</taxon>
        <taxon>Streptophyta</taxon>
        <taxon>Embryophyta</taxon>
        <taxon>Tracheophyta</taxon>
        <taxon>Spermatophyta</taxon>
        <taxon>Magnoliopsida</taxon>
        <taxon>eudicotyledons</taxon>
        <taxon>Gunneridae</taxon>
        <taxon>Pentapetalae</taxon>
        <taxon>rosids</taxon>
        <taxon>malvids</taxon>
        <taxon>Malvales</taxon>
        <taxon>Malvaceae</taxon>
        <taxon>Byttnerioideae</taxon>
        <taxon>Theobroma</taxon>
    </lineage>
</organism>
<dbReference type="FunCoup" id="A0A061DYH2">
    <property type="interactions" value="1021"/>
</dbReference>
<accession>A0A061DYH2</accession>
<name>A0A061DYH2_THECC</name>
<keyword evidence="2" id="KW-0217">Developmental protein</keyword>
<keyword evidence="5" id="KW-1185">Reference proteome</keyword>
<comment type="similarity">
    <text evidence="1">Belongs to the ARG7 family.</text>
</comment>
<dbReference type="eggNOG" id="ENOG502S4NX">
    <property type="taxonomic scope" value="Eukaryota"/>
</dbReference>
<evidence type="ECO:0000313" key="5">
    <source>
        <dbReference type="Proteomes" id="UP000026915"/>
    </source>
</evidence>
<evidence type="ECO:0000256" key="2">
    <source>
        <dbReference type="ARBA" id="ARBA00022473"/>
    </source>
</evidence>
<dbReference type="PANTHER" id="PTHR31929">
    <property type="entry name" value="SAUR-LIKE AUXIN-RESPONSIVE PROTEIN FAMILY-RELATED"/>
    <property type="match status" value="1"/>
</dbReference>
<proteinExistence type="inferred from homology"/>
<dbReference type="HOGENOM" id="CLU_1450086_0_0_1"/>
<dbReference type="InterPro" id="IPR003676">
    <property type="entry name" value="SAUR_fam"/>
</dbReference>
<evidence type="ECO:0000256" key="3">
    <source>
        <dbReference type="ARBA" id="ARBA00022604"/>
    </source>
</evidence>
<protein>
    <submittedName>
        <fullName evidence="4">SAUR-like auxin-responsive protein family</fullName>
    </submittedName>
</protein>
<dbReference type="Gramene" id="EOX97814">
    <property type="protein sequence ID" value="EOX97814"/>
    <property type="gene ID" value="TCM_006747"/>
</dbReference>
<dbReference type="AlphaFoldDB" id="A0A061DYH2"/>
<sequence>MAIRLPRVVGAKKVPKGYFAVYVGENQKRFVIPVSFLNRPSFQDLLSLSEEEFGYSHPTGGLRIPCDEDIFLDVTSRLFSKTKIMEGELTGVRGGGSSNNGKILRQSKLFANQAASTSSDVPKGFVAVYVGESQKKRFVVPISVLNQPSFQKLLSIAEEEFGFNHPMGGLTIPCREEVFIDLTSRLR</sequence>
<evidence type="ECO:0000313" key="4">
    <source>
        <dbReference type="EMBL" id="EOX97814.1"/>
    </source>
</evidence>
<dbReference type="Proteomes" id="UP000026915">
    <property type="component" value="Chromosome 2"/>
</dbReference>
<reference evidence="4 5" key="1">
    <citation type="journal article" date="2013" name="Genome Biol.">
        <title>The genome sequence of the most widely cultivated cacao type and its use to identify candidate genes regulating pod color.</title>
        <authorList>
            <person name="Motamayor J.C."/>
            <person name="Mockaitis K."/>
            <person name="Schmutz J."/>
            <person name="Haiminen N."/>
            <person name="Iii D.L."/>
            <person name="Cornejo O."/>
            <person name="Findley S.D."/>
            <person name="Zheng P."/>
            <person name="Utro F."/>
            <person name="Royaert S."/>
            <person name="Saski C."/>
            <person name="Jenkins J."/>
            <person name="Podicheti R."/>
            <person name="Zhao M."/>
            <person name="Scheffler B.E."/>
            <person name="Stack J.C."/>
            <person name="Feltus F.A."/>
            <person name="Mustiga G.M."/>
            <person name="Amores F."/>
            <person name="Phillips W."/>
            <person name="Marelli J.P."/>
            <person name="May G.D."/>
            <person name="Shapiro H."/>
            <person name="Ma J."/>
            <person name="Bustamante C.D."/>
            <person name="Schnell R.J."/>
            <person name="Main D."/>
            <person name="Gilbert D."/>
            <person name="Parida L."/>
            <person name="Kuhn D.N."/>
        </authorList>
    </citation>
    <scope>NUCLEOTIDE SEQUENCE [LARGE SCALE GENOMIC DNA]</scope>
    <source>
        <strain evidence="5">cv. Matina 1-6</strain>
    </source>
</reference>
<dbReference type="Pfam" id="PF02519">
    <property type="entry name" value="Auxin_inducible"/>
    <property type="match status" value="2"/>
</dbReference>
<evidence type="ECO:0000256" key="1">
    <source>
        <dbReference type="ARBA" id="ARBA00006974"/>
    </source>
</evidence>
<dbReference type="GO" id="GO:0009733">
    <property type="term" value="P:response to auxin"/>
    <property type="evidence" value="ECO:0007669"/>
    <property type="project" value="InterPro"/>
</dbReference>
<dbReference type="OMA" id="TKIMEGE"/>
<keyword evidence="3" id="KW-0341">Growth regulation</keyword>
<dbReference type="EMBL" id="CM001880">
    <property type="protein sequence ID" value="EOX97814.1"/>
    <property type="molecule type" value="Genomic_DNA"/>
</dbReference>
<dbReference type="InParanoid" id="A0A061DYH2"/>